<organism evidence="3 4">
    <name type="scientific">Gnathostoma spinigerum</name>
    <dbReference type="NCBI Taxonomy" id="75299"/>
    <lineage>
        <taxon>Eukaryota</taxon>
        <taxon>Metazoa</taxon>
        <taxon>Ecdysozoa</taxon>
        <taxon>Nematoda</taxon>
        <taxon>Chromadorea</taxon>
        <taxon>Rhabditida</taxon>
        <taxon>Spirurina</taxon>
        <taxon>Gnathostomatomorpha</taxon>
        <taxon>Gnathostomatoidea</taxon>
        <taxon>Gnathostomatidae</taxon>
        <taxon>Gnathostoma</taxon>
    </lineage>
</organism>
<dbReference type="AlphaFoldDB" id="A0ABD6EUC4"/>
<dbReference type="PROSITE" id="PS50011">
    <property type="entry name" value="PROTEIN_KINASE_DOM"/>
    <property type="match status" value="1"/>
</dbReference>
<feature type="domain" description="Protein kinase" evidence="2">
    <location>
        <begin position="168"/>
        <end position="440"/>
    </location>
</feature>
<dbReference type="SMART" id="SM00220">
    <property type="entry name" value="S_TKc"/>
    <property type="match status" value="1"/>
</dbReference>
<evidence type="ECO:0000313" key="3">
    <source>
        <dbReference type="EMBL" id="MFH4980884.1"/>
    </source>
</evidence>
<keyword evidence="4" id="KW-1185">Reference proteome</keyword>
<dbReference type="InterPro" id="IPR000719">
    <property type="entry name" value="Prot_kinase_dom"/>
</dbReference>
<feature type="compositionally biased region" description="Polar residues" evidence="1">
    <location>
        <begin position="1"/>
        <end position="13"/>
    </location>
</feature>
<accession>A0ABD6EUC4</accession>
<evidence type="ECO:0000313" key="4">
    <source>
        <dbReference type="Proteomes" id="UP001608902"/>
    </source>
</evidence>
<feature type="compositionally biased region" description="Low complexity" evidence="1">
    <location>
        <begin position="36"/>
        <end position="59"/>
    </location>
</feature>
<feature type="region of interest" description="Disordered" evidence="1">
    <location>
        <begin position="1"/>
        <end position="115"/>
    </location>
</feature>
<sequence length="567" mass="62762">MAEASLSLSTGNTLPRHIHPSSSPPPPEPRVHFQLSSSSATPSPTFPVLSSSSSTFTLVEGHPSQQRPENPLSRKRIAARRLPRIGFGHTGSRSSSDDEPSPSVATSSTSGLSNDSLLNETIDLKRFRVSDPSQLIGQFSLSEFGDGQPRSSFGSSDGEEVSKVYRKFPDVNNVIVGGYKLVGCGREFNAYHTETNTVKTCQLITNDQYRKAQQIRERLNHAAKWWKYEDVNEMKEFVLPSDTEFYRDDYSRLFMISPMQYGTVHSQVQSRKTSISEADIQPIFAQIVRGVAFCHSLGIVVRDLKPRKFVYVDRAMARIRLYDVFDLFLCEDVSRDGMRDRHSCPAYVSPEILKKGPVEYAGRPADIWALGVLLYVLLIGRYPFYDKTPQGVFFKILKGRFCIPVSVMLSKSARLLIFGMLKKEPSERPSAEQLLHTPWLCIDKAKLPTSPTSLLSGASLSAAVLPTQSSYAYLLPRWRPASSIGILSPALHLFEQLLRSGDGMADDQVVPSAASENSWAEQMSYVKAAFGLAAGFTVDLNERELFVASNSRRSPSPISSALQSGGS</sequence>
<dbReference type="Gene3D" id="1.10.510.10">
    <property type="entry name" value="Transferase(Phosphotransferase) domain 1"/>
    <property type="match status" value="1"/>
</dbReference>
<dbReference type="Proteomes" id="UP001608902">
    <property type="component" value="Unassembled WGS sequence"/>
</dbReference>
<dbReference type="InterPro" id="IPR024104">
    <property type="entry name" value="Tribbles/Ser_Thr_kinase_40"/>
</dbReference>
<protein>
    <recommendedName>
        <fullName evidence="2">Protein kinase domain-containing protein</fullName>
    </recommendedName>
</protein>
<dbReference type="InterPro" id="IPR011009">
    <property type="entry name" value="Kinase-like_dom_sf"/>
</dbReference>
<dbReference type="PANTHER" id="PTHR22961:SF13">
    <property type="entry name" value="TRIBBLES"/>
    <property type="match status" value="1"/>
</dbReference>
<dbReference type="PANTHER" id="PTHR22961">
    <property type="entry name" value="SER/THR PROTEIN KINASE-TRB"/>
    <property type="match status" value="1"/>
</dbReference>
<feature type="compositionally biased region" description="Basic residues" evidence="1">
    <location>
        <begin position="73"/>
        <end position="83"/>
    </location>
</feature>
<gene>
    <name evidence="3" type="ORF">AB6A40_007593</name>
</gene>
<comment type="caution">
    <text evidence="3">The sequence shown here is derived from an EMBL/GenBank/DDBJ whole genome shotgun (WGS) entry which is preliminary data.</text>
</comment>
<dbReference type="SUPFAM" id="SSF56112">
    <property type="entry name" value="Protein kinase-like (PK-like)"/>
    <property type="match status" value="1"/>
</dbReference>
<reference evidence="3 4" key="1">
    <citation type="submission" date="2024-08" db="EMBL/GenBank/DDBJ databases">
        <title>Gnathostoma spinigerum genome.</title>
        <authorList>
            <person name="Gonzalez-Bertolin B."/>
            <person name="Monzon S."/>
            <person name="Zaballos A."/>
            <person name="Jimenez P."/>
            <person name="Dekumyoy P."/>
            <person name="Varona S."/>
            <person name="Cuesta I."/>
            <person name="Sumanam S."/>
            <person name="Adisakwattana P."/>
            <person name="Gasser R.B."/>
            <person name="Hernandez-Gonzalez A."/>
            <person name="Young N.D."/>
            <person name="Perteguer M.J."/>
        </authorList>
    </citation>
    <scope>NUCLEOTIDE SEQUENCE [LARGE SCALE GENOMIC DNA]</scope>
    <source>
        <strain evidence="3">AL3</strain>
        <tissue evidence="3">Liver</tissue>
    </source>
</reference>
<evidence type="ECO:0000256" key="1">
    <source>
        <dbReference type="SAM" id="MobiDB-lite"/>
    </source>
</evidence>
<proteinExistence type="predicted"/>
<dbReference type="Pfam" id="PF00069">
    <property type="entry name" value="Pkinase"/>
    <property type="match status" value="1"/>
</dbReference>
<dbReference type="EMBL" id="JBGFUD010006248">
    <property type="protein sequence ID" value="MFH4980884.1"/>
    <property type="molecule type" value="Genomic_DNA"/>
</dbReference>
<name>A0ABD6EUC4_9BILA</name>
<feature type="compositionally biased region" description="Polar residues" evidence="1">
    <location>
        <begin position="104"/>
        <end position="115"/>
    </location>
</feature>
<evidence type="ECO:0000259" key="2">
    <source>
        <dbReference type="PROSITE" id="PS50011"/>
    </source>
</evidence>